<organism evidence="3 4">
    <name type="scientific">Lasiosphaeria ovina</name>
    <dbReference type="NCBI Taxonomy" id="92902"/>
    <lineage>
        <taxon>Eukaryota</taxon>
        <taxon>Fungi</taxon>
        <taxon>Dikarya</taxon>
        <taxon>Ascomycota</taxon>
        <taxon>Pezizomycotina</taxon>
        <taxon>Sordariomycetes</taxon>
        <taxon>Sordariomycetidae</taxon>
        <taxon>Sordariales</taxon>
        <taxon>Lasiosphaeriaceae</taxon>
        <taxon>Lasiosphaeria</taxon>
    </lineage>
</organism>
<reference evidence="3" key="1">
    <citation type="journal article" date="2023" name="Mol. Phylogenet. Evol.">
        <title>Genome-scale phylogeny and comparative genomics of the fungal order Sordariales.</title>
        <authorList>
            <person name="Hensen N."/>
            <person name="Bonometti L."/>
            <person name="Westerberg I."/>
            <person name="Brannstrom I.O."/>
            <person name="Guillou S."/>
            <person name="Cros-Aarteil S."/>
            <person name="Calhoun S."/>
            <person name="Haridas S."/>
            <person name="Kuo A."/>
            <person name="Mondo S."/>
            <person name="Pangilinan J."/>
            <person name="Riley R."/>
            <person name="LaButti K."/>
            <person name="Andreopoulos B."/>
            <person name="Lipzen A."/>
            <person name="Chen C."/>
            <person name="Yan M."/>
            <person name="Daum C."/>
            <person name="Ng V."/>
            <person name="Clum A."/>
            <person name="Steindorff A."/>
            <person name="Ohm R.A."/>
            <person name="Martin F."/>
            <person name="Silar P."/>
            <person name="Natvig D.O."/>
            <person name="Lalanne C."/>
            <person name="Gautier V."/>
            <person name="Ament-Velasquez S.L."/>
            <person name="Kruys A."/>
            <person name="Hutchinson M.I."/>
            <person name="Powell A.J."/>
            <person name="Barry K."/>
            <person name="Miller A.N."/>
            <person name="Grigoriev I.V."/>
            <person name="Debuchy R."/>
            <person name="Gladieux P."/>
            <person name="Hiltunen Thoren M."/>
            <person name="Johannesson H."/>
        </authorList>
    </citation>
    <scope>NUCLEOTIDE SEQUENCE</scope>
    <source>
        <strain evidence="3">CBS 958.72</strain>
    </source>
</reference>
<feature type="chain" id="PRO_5042153578" description="DUF1996 domain-containing protein" evidence="1">
    <location>
        <begin position="16"/>
        <end position="382"/>
    </location>
</feature>
<feature type="signal peptide" evidence="1">
    <location>
        <begin position="1"/>
        <end position="15"/>
    </location>
</feature>
<gene>
    <name evidence="3" type="ORF">B0T24DRAFT_695667</name>
</gene>
<sequence length="382" mass="41754">MKWLPLVALAAPSQAYLRFGCATLSVQRLDPIVEPGRLPSSHVHQIVGGNAFNATMDPKIDIAEKATCTTCSFSEDFSNYWTAVMYFKARNGSYKRVPQYPNALLGSLTGGMTVYYLQNDFSTNGKAKITAFKPGFRMTVGSPTNTKGNNPGLRYTCLQDVMTRAPETAEFPTKPCPAGVMAIHHFPACWDGKNLDSPNHQDHMYNTGKGGFVTAGACPSSHPVRMPQVAFETMWNTTGFNDKSLWPADGSQPFVWSYDDSKGLGTHADYLFGWKGDALQRAMDSTPLLSNGIKTQSVDQANKCSVKSTIVEPIDGSPDQVQQYELQGVLREVALVVELVWIGVHAGVKPIVVPRECNLAELGNVQPVAGREWLGRHAQTGY</sequence>
<keyword evidence="1" id="KW-0732">Signal</keyword>
<evidence type="ECO:0000256" key="1">
    <source>
        <dbReference type="SAM" id="SignalP"/>
    </source>
</evidence>
<keyword evidence="4" id="KW-1185">Reference proteome</keyword>
<dbReference type="EMBL" id="JAULSN010000002">
    <property type="protein sequence ID" value="KAK3379705.1"/>
    <property type="molecule type" value="Genomic_DNA"/>
</dbReference>
<evidence type="ECO:0000313" key="3">
    <source>
        <dbReference type="EMBL" id="KAK3379705.1"/>
    </source>
</evidence>
<dbReference type="InterPro" id="IPR018535">
    <property type="entry name" value="DUF1996"/>
</dbReference>
<evidence type="ECO:0000313" key="4">
    <source>
        <dbReference type="Proteomes" id="UP001287356"/>
    </source>
</evidence>
<evidence type="ECO:0000259" key="2">
    <source>
        <dbReference type="Pfam" id="PF09362"/>
    </source>
</evidence>
<dbReference type="PANTHER" id="PTHR43662:SF5">
    <property type="entry name" value="DUF1996 DOMAIN-CONTAINING PROTEIN"/>
    <property type="match status" value="1"/>
</dbReference>
<feature type="domain" description="DUF1996" evidence="2">
    <location>
        <begin position="30"/>
        <end position="274"/>
    </location>
</feature>
<reference evidence="3" key="2">
    <citation type="submission" date="2023-06" db="EMBL/GenBank/DDBJ databases">
        <authorList>
            <consortium name="Lawrence Berkeley National Laboratory"/>
            <person name="Haridas S."/>
            <person name="Hensen N."/>
            <person name="Bonometti L."/>
            <person name="Westerberg I."/>
            <person name="Brannstrom I.O."/>
            <person name="Guillou S."/>
            <person name="Cros-Aarteil S."/>
            <person name="Calhoun S."/>
            <person name="Kuo A."/>
            <person name="Mondo S."/>
            <person name="Pangilinan J."/>
            <person name="Riley R."/>
            <person name="Labutti K."/>
            <person name="Andreopoulos B."/>
            <person name="Lipzen A."/>
            <person name="Chen C."/>
            <person name="Yanf M."/>
            <person name="Daum C."/>
            <person name="Ng V."/>
            <person name="Clum A."/>
            <person name="Steindorff A."/>
            <person name="Ohm R."/>
            <person name="Martin F."/>
            <person name="Silar P."/>
            <person name="Natvig D."/>
            <person name="Lalanne C."/>
            <person name="Gautier V."/>
            <person name="Ament-Velasquez S.L."/>
            <person name="Kruys A."/>
            <person name="Hutchinson M.I."/>
            <person name="Powell A.J."/>
            <person name="Barry K."/>
            <person name="Miller A.N."/>
            <person name="Grigoriev I.V."/>
            <person name="Debuchy R."/>
            <person name="Gladieux P."/>
            <person name="Thoren M.H."/>
            <person name="Johannesson H."/>
        </authorList>
    </citation>
    <scope>NUCLEOTIDE SEQUENCE</scope>
    <source>
        <strain evidence="3">CBS 958.72</strain>
    </source>
</reference>
<dbReference type="Proteomes" id="UP001287356">
    <property type="component" value="Unassembled WGS sequence"/>
</dbReference>
<accession>A0AAE0TT72</accession>
<dbReference type="Pfam" id="PF09362">
    <property type="entry name" value="DUF1996"/>
    <property type="match status" value="1"/>
</dbReference>
<dbReference type="PANTHER" id="PTHR43662">
    <property type="match status" value="1"/>
</dbReference>
<comment type="caution">
    <text evidence="3">The sequence shown here is derived from an EMBL/GenBank/DDBJ whole genome shotgun (WGS) entry which is preliminary data.</text>
</comment>
<protein>
    <recommendedName>
        <fullName evidence="2">DUF1996 domain-containing protein</fullName>
    </recommendedName>
</protein>
<name>A0AAE0TT72_9PEZI</name>
<proteinExistence type="predicted"/>
<dbReference type="AlphaFoldDB" id="A0AAE0TT72"/>